<dbReference type="AlphaFoldDB" id="A0A0F9DP54"/>
<gene>
    <name evidence="3" type="ORF">LCGC14_2523200</name>
</gene>
<dbReference type="PANTHER" id="PTHR13932:SF5">
    <property type="entry name" value="RADICAL S-ADENOSYL METHIONINE DOMAIN-CONTAINING PROTEIN 1, MITOCHONDRIAL"/>
    <property type="match status" value="1"/>
</dbReference>
<dbReference type="SFLD" id="SFLDF00562">
    <property type="entry name" value="HemN-like__clustered_with_heat"/>
    <property type="match status" value="1"/>
</dbReference>
<evidence type="ECO:0000259" key="2">
    <source>
        <dbReference type="PROSITE" id="PS51918"/>
    </source>
</evidence>
<dbReference type="GO" id="GO:0006779">
    <property type="term" value="P:porphyrin-containing compound biosynthetic process"/>
    <property type="evidence" value="ECO:0007669"/>
    <property type="project" value="InterPro"/>
</dbReference>
<dbReference type="InterPro" id="IPR023404">
    <property type="entry name" value="rSAM_horseshoe"/>
</dbReference>
<protein>
    <recommendedName>
        <fullName evidence="2">Radical SAM core domain-containing protein</fullName>
    </recommendedName>
</protein>
<name>A0A0F9DP54_9ZZZZ</name>
<comment type="caution">
    <text evidence="3">The sequence shown here is derived from an EMBL/GenBank/DDBJ whole genome shotgun (WGS) entry which is preliminary data.</text>
</comment>
<evidence type="ECO:0000313" key="3">
    <source>
        <dbReference type="EMBL" id="KKL13693.1"/>
    </source>
</evidence>
<proteinExistence type="inferred from homology"/>
<sequence>MSIHDHLHSLYIHIPFCTSKCIYCDFNSITIKSDIVDEYLLAIESEFQSINKEYFFKTVYIGGGTPTVLNETQLSKLLDIVSKYIDKSKLKEYTIEANPGTLNDERIFILKNSLVNRVSIGIQSFNNNYLKLLERIHTANEAKDTFFNLRENGFKNINIDLIYGYPGQTLNEWKMDLMESSRLDPEHVSAYCLSYEQGTPLTEMIDSGILRRLEEEEELKLYEYTKDFLCNKGYLHYEISNFAKPGKKCKHNIVYWKNEEYIGIGTGAFSFVNGKRYCNMKNVKE</sequence>
<evidence type="ECO:0000256" key="1">
    <source>
        <dbReference type="ARBA" id="ARBA00006100"/>
    </source>
</evidence>
<dbReference type="PROSITE" id="PS51918">
    <property type="entry name" value="RADICAL_SAM"/>
    <property type="match status" value="1"/>
</dbReference>
<dbReference type="PANTHER" id="PTHR13932">
    <property type="entry name" value="COPROPORPHYRINIGEN III OXIDASE"/>
    <property type="match status" value="1"/>
</dbReference>
<feature type="domain" description="Radical SAM core" evidence="2">
    <location>
        <begin position="2"/>
        <end position="231"/>
    </location>
</feature>
<dbReference type="SFLD" id="SFLDS00029">
    <property type="entry name" value="Radical_SAM"/>
    <property type="match status" value="1"/>
</dbReference>
<comment type="similarity">
    <text evidence="1">Belongs to the anaerobic coproporphyrinogen-III oxidase family. HemW subfamily.</text>
</comment>
<dbReference type="InterPro" id="IPR004559">
    <property type="entry name" value="HemW-like"/>
</dbReference>
<feature type="non-terminal residue" evidence="3">
    <location>
        <position position="285"/>
    </location>
</feature>
<dbReference type="InterPro" id="IPR007197">
    <property type="entry name" value="rSAM"/>
</dbReference>
<dbReference type="GO" id="GO:0004109">
    <property type="term" value="F:coproporphyrinogen oxidase activity"/>
    <property type="evidence" value="ECO:0007669"/>
    <property type="project" value="InterPro"/>
</dbReference>
<accession>A0A0F9DP54</accession>
<dbReference type="SUPFAM" id="SSF102114">
    <property type="entry name" value="Radical SAM enzymes"/>
    <property type="match status" value="1"/>
</dbReference>
<dbReference type="EMBL" id="LAZR01040758">
    <property type="protein sequence ID" value="KKL13693.1"/>
    <property type="molecule type" value="Genomic_DNA"/>
</dbReference>
<dbReference type="Gene3D" id="3.80.30.20">
    <property type="entry name" value="tm_1862 like domain"/>
    <property type="match status" value="1"/>
</dbReference>
<dbReference type="InterPro" id="IPR006638">
    <property type="entry name" value="Elp3/MiaA/NifB-like_rSAM"/>
</dbReference>
<dbReference type="NCBIfam" id="TIGR00539">
    <property type="entry name" value="hemN_rel"/>
    <property type="match status" value="1"/>
</dbReference>
<dbReference type="GO" id="GO:0005737">
    <property type="term" value="C:cytoplasm"/>
    <property type="evidence" value="ECO:0007669"/>
    <property type="project" value="InterPro"/>
</dbReference>
<dbReference type="SFLD" id="SFLDG01065">
    <property type="entry name" value="anaerobic_coproporphyrinogen-I"/>
    <property type="match status" value="1"/>
</dbReference>
<dbReference type="InterPro" id="IPR058240">
    <property type="entry name" value="rSAM_sf"/>
</dbReference>
<dbReference type="CDD" id="cd01335">
    <property type="entry name" value="Radical_SAM"/>
    <property type="match status" value="1"/>
</dbReference>
<dbReference type="SMART" id="SM00729">
    <property type="entry name" value="Elp3"/>
    <property type="match status" value="1"/>
</dbReference>
<dbReference type="InterPro" id="IPR034505">
    <property type="entry name" value="Coproporphyrinogen-III_oxidase"/>
</dbReference>
<dbReference type="Pfam" id="PF04055">
    <property type="entry name" value="Radical_SAM"/>
    <property type="match status" value="1"/>
</dbReference>
<dbReference type="GO" id="GO:0051539">
    <property type="term" value="F:4 iron, 4 sulfur cluster binding"/>
    <property type="evidence" value="ECO:0007669"/>
    <property type="project" value="InterPro"/>
</dbReference>
<organism evidence="3">
    <name type="scientific">marine sediment metagenome</name>
    <dbReference type="NCBI Taxonomy" id="412755"/>
    <lineage>
        <taxon>unclassified sequences</taxon>
        <taxon>metagenomes</taxon>
        <taxon>ecological metagenomes</taxon>
    </lineage>
</organism>
<reference evidence="3" key="1">
    <citation type="journal article" date="2015" name="Nature">
        <title>Complex archaea that bridge the gap between prokaryotes and eukaryotes.</title>
        <authorList>
            <person name="Spang A."/>
            <person name="Saw J.H."/>
            <person name="Jorgensen S.L."/>
            <person name="Zaremba-Niedzwiedzka K."/>
            <person name="Martijn J."/>
            <person name="Lind A.E."/>
            <person name="van Eijk R."/>
            <person name="Schleper C."/>
            <person name="Guy L."/>
            <person name="Ettema T.J."/>
        </authorList>
    </citation>
    <scope>NUCLEOTIDE SEQUENCE</scope>
</reference>